<comment type="caution">
    <text evidence="1">The sequence shown here is derived from an EMBL/GenBank/DDBJ whole genome shotgun (WGS) entry which is preliminary data.</text>
</comment>
<dbReference type="SUPFAM" id="SSF48403">
    <property type="entry name" value="Ankyrin repeat"/>
    <property type="match status" value="1"/>
</dbReference>
<keyword evidence="2" id="KW-1185">Reference proteome</keyword>
<dbReference type="EMBL" id="WJXA01000003">
    <property type="protein sequence ID" value="KAF7147879.1"/>
    <property type="molecule type" value="Genomic_DNA"/>
</dbReference>
<reference evidence="1" key="1">
    <citation type="submission" date="2019-11" db="EMBL/GenBank/DDBJ databases">
        <authorList>
            <person name="Liu Y."/>
            <person name="Hou J."/>
            <person name="Li T.-Q."/>
            <person name="Guan C.-H."/>
            <person name="Wu X."/>
            <person name="Wu H.-Z."/>
            <person name="Ling F."/>
            <person name="Zhang R."/>
            <person name="Shi X.-G."/>
            <person name="Ren J.-P."/>
            <person name="Chen E.-F."/>
            <person name="Sun J.-M."/>
        </authorList>
    </citation>
    <scope>NUCLEOTIDE SEQUENCE</scope>
    <source>
        <strain evidence="1">Adult_tree_wgs_1</strain>
        <tissue evidence="1">Leaves</tissue>
    </source>
</reference>
<dbReference type="AlphaFoldDB" id="A0A834HAZ6"/>
<dbReference type="InterPro" id="IPR036770">
    <property type="entry name" value="Ankyrin_rpt-contain_sf"/>
</dbReference>
<dbReference type="Pfam" id="PF12796">
    <property type="entry name" value="Ank_2"/>
    <property type="match status" value="1"/>
</dbReference>
<dbReference type="Gene3D" id="1.25.40.20">
    <property type="entry name" value="Ankyrin repeat-containing domain"/>
    <property type="match status" value="1"/>
</dbReference>
<proteinExistence type="predicted"/>
<accession>A0A834HAZ6</accession>
<organism evidence="1 2">
    <name type="scientific">Rhododendron simsii</name>
    <name type="common">Sims's rhododendron</name>
    <dbReference type="NCBI Taxonomy" id="118357"/>
    <lineage>
        <taxon>Eukaryota</taxon>
        <taxon>Viridiplantae</taxon>
        <taxon>Streptophyta</taxon>
        <taxon>Embryophyta</taxon>
        <taxon>Tracheophyta</taxon>
        <taxon>Spermatophyta</taxon>
        <taxon>Magnoliopsida</taxon>
        <taxon>eudicotyledons</taxon>
        <taxon>Gunneridae</taxon>
        <taxon>Pentapetalae</taxon>
        <taxon>asterids</taxon>
        <taxon>Ericales</taxon>
        <taxon>Ericaceae</taxon>
        <taxon>Ericoideae</taxon>
        <taxon>Rhodoreae</taxon>
        <taxon>Rhododendron</taxon>
    </lineage>
</organism>
<dbReference type="PANTHER" id="PTHR37610">
    <property type="entry name" value="CCHC-TYPE DOMAIN-CONTAINING PROTEIN"/>
    <property type="match status" value="1"/>
</dbReference>
<dbReference type="OrthoDB" id="1845088at2759"/>
<dbReference type="Proteomes" id="UP000626092">
    <property type="component" value="Unassembled WGS sequence"/>
</dbReference>
<evidence type="ECO:0000313" key="2">
    <source>
        <dbReference type="Proteomes" id="UP000626092"/>
    </source>
</evidence>
<sequence length="245" mass="28375">MASPSNINTSSPTEKYQCPTEFNVLDFVPKLLSQRDYKKWKKLMEDFIKKRGLIGFIDGTPKEEIDNQDYYKAWKRSDNLVQGWILATLTQDIRLDMLGSETARKLWMKLEEMFDLTSWQYDEEEENRITRYLPLHKAVVKGDWDEATRIIQQDPPAVRAAITQLSFTALHVAIKTEGRTHFVRMLLEEMTPHDVQLLVDVEGSTALHWAAEFQSNQRALQTAIMEEVEEETLSVLPVAASLVWL</sequence>
<dbReference type="InterPro" id="IPR002110">
    <property type="entry name" value="Ankyrin_rpt"/>
</dbReference>
<dbReference type="PANTHER" id="PTHR37610:SF103">
    <property type="entry name" value="SERINE_THREONINE-PROTEIN PHOSPHATASE 6 REGULATORY ANKYRIN REPEAT SUBUNIT C-LIKE ISOFORM X1"/>
    <property type="match status" value="1"/>
</dbReference>
<evidence type="ECO:0000313" key="1">
    <source>
        <dbReference type="EMBL" id="KAF7147879.1"/>
    </source>
</evidence>
<gene>
    <name evidence="1" type="ORF">RHSIM_Rhsim03G0104500</name>
</gene>
<name>A0A834HAZ6_RHOSS</name>
<protein>
    <submittedName>
        <fullName evidence="1">Uncharacterized protein</fullName>
    </submittedName>
</protein>